<sequence length="156" mass="16975">MPGFFNNALTTLRNTFNTRGPFSSSTGHRNAQRSNAATEVISSSLEAFTPAAMIPTKLAQVAISTYSFFRSDTHLSEKTMHLLQAGLSAAQMALAITMLFESTQCSSYDSNDLCKAVFLCQLLYRGTLLTGWIPSEFSKDAYTPLENSNNSAPAQV</sequence>
<keyword evidence="2" id="KW-1185">Reference proteome</keyword>
<dbReference type="RefSeq" id="WP_400188141.1">
    <property type="nucleotide sequence ID" value="NZ_JBGORX010000005.1"/>
</dbReference>
<accession>A0ABW8D9C4</accession>
<organism evidence="1 2">
    <name type="scientific">Legionella lytica</name>
    <dbReference type="NCBI Taxonomy" id="96232"/>
    <lineage>
        <taxon>Bacteria</taxon>
        <taxon>Pseudomonadati</taxon>
        <taxon>Pseudomonadota</taxon>
        <taxon>Gammaproteobacteria</taxon>
        <taxon>Legionellales</taxon>
        <taxon>Legionellaceae</taxon>
        <taxon>Legionella</taxon>
    </lineage>
</organism>
<dbReference type="EMBL" id="JBGORX010000005">
    <property type="protein sequence ID" value="MFJ1269317.1"/>
    <property type="molecule type" value="Genomic_DNA"/>
</dbReference>
<evidence type="ECO:0000313" key="2">
    <source>
        <dbReference type="Proteomes" id="UP001615550"/>
    </source>
</evidence>
<reference evidence="1 2" key="1">
    <citation type="submission" date="2024-08" db="EMBL/GenBank/DDBJ databases">
        <title>Draft Genome Sequence of Legionella lytica strain DSB2004, Isolated From a Fire Sprinkler System.</title>
        <authorList>
            <person name="Everhart A.D."/>
            <person name="Kidane D.T."/>
            <person name="Farone A.L."/>
            <person name="Farone M.B."/>
        </authorList>
    </citation>
    <scope>NUCLEOTIDE SEQUENCE [LARGE SCALE GENOMIC DNA]</scope>
    <source>
        <strain evidence="1 2">DSB2004</strain>
    </source>
</reference>
<gene>
    <name evidence="1" type="ORF">ACD661_12185</name>
</gene>
<name>A0ABW8D9C4_9GAMM</name>
<proteinExistence type="predicted"/>
<comment type="caution">
    <text evidence="1">The sequence shown here is derived from an EMBL/GenBank/DDBJ whole genome shotgun (WGS) entry which is preliminary data.</text>
</comment>
<dbReference type="Proteomes" id="UP001615550">
    <property type="component" value="Unassembled WGS sequence"/>
</dbReference>
<evidence type="ECO:0000313" key="1">
    <source>
        <dbReference type="EMBL" id="MFJ1269317.1"/>
    </source>
</evidence>
<protein>
    <submittedName>
        <fullName evidence="1">Uncharacterized protein</fullName>
    </submittedName>
</protein>